<feature type="domain" description="Ion transport" evidence="9">
    <location>
        <begin position="2495"/>
        <end position="2736"/>
    </location>
</feature>
<feature type="region of interest" description="Disordered" evidence="7">
    <location>
        <begin position="2817"/>
        <end position="2844"/>
    </location>
</feature>
<feature type="transmembrane region" description="Helical" evidence="8">
    <location>
        <begin position="2530"/>
        <end position="2549"/>
    </location>
</feature>
<organism evidence="10 11">
    <name type="scientific">Linnemannia exigua</name>
    <dbReference type="NCBI Taxonomy" id="604196"/>
    <lineage>
        <taxon>Eukaryota</taxon>
        <taxon>Fungi</taxon>
        <taxon>Fungi incertae sedis</taxon>
        <taxon>Mucoromycota</taxon>
        <taxon>Mortierellomycotina</taxon>
        <taxon>Mortierellomycetes</taxon>
        <taxon>Mortierellales</taxon>
        <taxon>Mortierellaceae</taxon>
        <taxon>Linnemannia</taxon>
    </lineage>
</organism>
<dbReference type="Proteomes" id="UP001194580">
    <property type="component" value="Unassembled WGS sequence"/>
</dbReference>
<feature type="transmembrane region" description="Helical" evidence="8">
    <location>
        <begin position="1137"/>
        <end position="1162"/>
    </location>
</feature>
<sequence>MIVNSWIDLPHEYGSLDLHFVELCTSAPSLYNTDPLYREHRPYASWLIDLNRSGCQEYSALTDKLKFISAYSFSGDGSFVALKTVMGEKKYLELWSVKEHGLTDKKARHSKNKGDLLDGGNNDSSEKISATPHHATPVAWIQLFGSSLDIALSWDGSLVALTSDIRPDTNADENGNPSSAIQSQFGVFQCIWNDTKASKKSSSKMSFVRHDVQRTCPRLRDYIGEFKFHMVDSSNPDPKDELFITCNGVTIDVYSTFEVWTPLRSIVMDSTVTSLSQAPDMYNVLLERTRGRYLIISNRSTALTFDIVQGTLVSFSSALLQEDLGRMTYYSSVSEDGSLTAITGFRHVSVYRTRTWTLHGSYEFHEITSDESLSKNTFLCNGSLLLVAVEPIDYKCRKVRPGYVLDVATMSVVGRMAPDWRDYFGLASLDGSEQSLAYVGHSQFWDMRLEDRVYQSSQKRPDRCMNLCKNPECHDSGVQEGTSSSGLYFKTQRIDASTSSILKHDKHDKRSSIAVTMTDVASSRVKMIMIPFAKSDVVYSATFFANYRYLMIETGSVKMTWAVPTTFDGEFRLHMVLCVYFLKSWSICDHGFMRYNVIHDDNEVRSLVSHITHPIPELMTSAPLFSGVPNMVRIYGRADPGLRQEILRFYGKNLNRSFDGDQRNLFTFLTYLWSPKTHDVYCDFLKHLLALPGTRWVPPQDMSVSVNPLAILLDKSRTEPLVIGLAQIIVDYCFRRAKDGHDQHFLLPIHQCLHLLADLKQQYPELALKINRELAYFPSQSREFIIGHHALANPLELRWAFWRPYPWGLHQYKDQVMQLETVKIPSPPKGNFTREVFQASFDMLWRKPEVAEGSQDDSDKSKMSDHVRKLFSWPQAISTMVLRKCRLKYSKTIECYPFELEALDNPALMALVEYKWNTIGFQYWFIRFLAQLCYYILVLTAVFLQIYGDNRVTEDGVLISDPGPEGLYIAIIVIACTFQWLELVQVMKEKREYFKSVYNVVDFLVFSLPLAGAINQILIIHGVISVGVNPEILSFSVLLVFLHILFELRVFQTVCHFVSIIIRAIYSIRVFIFVFSGGLLAFAIAILHLLHTCVAAKQCSYYTEGFSPNLLRALSVTYFMMGGNYDPVDGGFSSDSVAFHAMMMIFFFFTVIVMLNVLIALINNAIDDGDQTWQLDWLEYRMRYVESAENMTYDIPGFREKHNYFPDTIYYTGTVQQVREYEHKTRQLTEGESATEFTGPAVTYTTVPVAIVTSETAGATTRTTTAAPSENEISTPRRMVGANTMARLMDTAALQTPVESEHTVTTNAEKKIEELQQQLNEQQKMLKEQQRVMGEQQQILLQILGKLDRTLIDNLPHHQHLRLDLDMADCIVNIPGDAQVNTLASLESSSEGMLAPSTAGSMSPSTTAHNEPITSSSKTTTVHRWYPREDEEVEGQEPTEELYLSLEEEHQPPIKIDATRTTVIWEIPLPSGHEGGIFYDIVLGVSVKDLDIDSIDSILLKFRQLSAYDDRYESEIINIHELKRLALNSALSKEETQEQKPTDDAQVLRWKLFNQYYCNEDKVLVSMDISTWSDLPYEYGSLSLHFIELCADSTTLYSADPLYREHCPYASWLIDVNRGGCPEYDSITDKLKIVTGASFSGDGRSAAIMTMMEDGAYLEVWDLEDHNAELKVAMVSKAKDEPIDVGDSEGPEKTTMKPHRAAPLAWMRLSESDIYIAISWDGSLVSMTDRTLTGTNTEENEGPSTTPHKSEFSVFQCSRHDTMALEKSTSRMSLVRHDVQRTCPELRDFIGDGVFHMVDKSNPDPQDELFITCDGITINVYSTVEAWAPLRSILMNSAVTSTNPTPQLGDTILRQIRGRYLITGDEETAYTFDITKGIQVAYTSALTFNEMSIFNLYSSVSDDGSLIAIPEFRQVKIYRTDTWTLQGSYVFHDLELNERVTTVSFLCNSSLLMVRTGHNESLAQQLQPGYILDVVTMSVVDRAAPDGGETFELAPLDGSDQGLAYIGYSRLRHMRLEDRILSSHPKCPTRCTDDCNDSGYRDVGEQEGFSLTGLHFKIKSTNASTGSHHKRDRKASLTVTMADSDGSRAKKMVVPMPTNVSTYFSAFFANCQYLLIVTTEAYMAWTLPATFDGDFRLRMVLLAEFIEDMTICPHGFIRCRFKDEEEVVVCNHITHPVSQDASEAFIIGVTAMARIYDLADAGLRQDILRCYGRYLNYYGLKDNLLTNVLAVMADSWSSRAHVLFCDFFKNLLASPHSRWVPHQDMTIDVNPLKLLLDFASNEPLASEAAEILIDYCLQMAKDEQDPHFLLPIRQCLPILVDSKQQYSELAFKVYREMAYFPAQGRDFIVKHHTLAKPVTPRWTFWKAYQWGLHQHKDQVMQLDLVNLPEPVKGNFTRDMFHASFDMLWRKPEVEESQDASGKKSEEVLAQTLFSWPQAILTMVLRKCRLSCNSTVECYPFELETLDNPALVALVEYKWNTIGFNYWFIRFLGQLCFYIMVLTAVFLQIYGENRVEKEEKITLISEPGPEVLFIAIIPVAFLFLWLELVQLMKDKRGYINSIYNWVDFFVFLIPLVGAVNQLLIIHGVVTSNLNPGLLSYSVLLIFLHFLFELRVFQIVCHFVSIIIRAIYSIRVFIFVFSGGILGFAIAILHLLHTCVNAEQCSYYTEGYSTNLLRAISMTYFMMGGNYDPVKGGFSSYSAAFHIMMIVFFFFTVILMLNVLIALINNAISDGDQTWQLDWLEYRMRYVESAENMTYDIPGFRENHNYFPDTIFYTATAQKVRDYAKESQRRADEAGLTTPATVMTVSTAVATIVESGATSSSSPPPVASEKQQDQPATLTTSTTVTATITSPDTTSTLLATAPTSALTRKPSKAAGGGRGEDALMVMLQRQQEEQSRRDEAQLRRYEEQMRRSDEQMKLLAEQSSRLEEQRLAMVDLQDELRSLKESGAGREQQ</sequence>
<dbReference type="SUPFAM" id="SSF50993">
    <property type="entry name" value="Peptidase/esterase 'gauge' domain"/>
    <property type="match status" value="1"/>
</dbReference>
<feature type="transmembrane region" description="Helical" evidence="8">
    <location>
        <begin position="2701"/>
        <end position="2726"/>
    </location>
</feature>
<dbReference type="GO" id="GO:0005216">
    <property type="term" value="F:monoatomic ion channel activity"/>
    <property type="evidence" value="ECO:0007669"/>
    <property type="project" value="InterPro"/>
</dbReference>
<evidence type="ECO:0000256" key="6">
    <source>
        <dbReference type="SAM" id="Coils"/>
    </source>
</evidence>
<feature type="compositionally biased region" description="Basic and acidic residues" evidence="7">
    <location>
        <begin position="2892"/>
        <end position="2918"/>
    </location>
</feature>
<dbReference type="PANTHER" id="PTHR10582">
    <property type="entry name" value="TRANSIENT RECEPTOR POTENTIAL ION CHANNEL PROTEIN"/>
    <property type="match status" value="1"/>
</dbReference>
<dbReference type="GO" id="GO:0098703">
    <property type="term" value="P:calcium ion import across plasma membrane"/>
    <property type="evidence" value="ECO:0007669"/>
    <property type="project" value="TreeGrafter"/>
</dbReference>
<feature type="transmembrane region" description="Helical" evidence="8">
    <location>
        <begin position="2561"/>
        <end position="2584"/>
    </location>
</feature>
<feature type="compositionally biased region" description="Polar residues" evidence="7">
    <location>
        <begin position="1398"/>
        <end position="1422"/>
    </location>
</feature>
<comment type="subcellular location">
    <subcellularLocation>
        <location evidence="1">Membrane</location>
        <topology evidence="1">Multi-pass membrane protein</topology>
    </subcellularLocation>
</comment>
<gene>
    <name evidence="10" type="ORF">BGZ95_011621</name>
</gene>
<evidence type="ECO:0000256" key="8">
    <source>
        <dbReference type="SAM" id="Phobius"/>
    </source>
</evidence>
<evidence type="ECO:0000256" key="7">
    <source>
        <dbReference type="SAM" id="MobiDB-lite"/>
    </source>
</evidence>
<feature type="transmembrane region" description="Helical" evidence="8">
    <location>
        <begin position="1070"/>
        <end position="1090"/>
    </location>
</feature>
<feature type="transmembrane region" description="Helical" evidence="8">
    <location>
        <begin position="1032"/>
        <end position="1050"/>
    </location>
</feature>
<evidence type="ECO:0000256" key="5">
    <source>
        <dbReference type="ARBA" id="ARBA00023136"/>
    </source>
</evidence>
<feature type="region of interest" description="Disordered" evidence="7">
    <location>
        <begin position="1392"/>
        <end position="1422"/>
    </location>
</feature>
<feature type="transmembrane region" description="Helical" evidence="8">
    <location>
        <begin position="2486"/>
        <end position="2510"/>
    </location>
</feature>
<evidence type="ECO:0000256" key="1">
    <source>
        <dbReference type="ARBA" id="ARBA00004141"/>
    </source>
</evidence>
<dbReference type="InterPro" id="IPR005821">
    <property type="entry name" value="Ion_trans_dom"/>
</dbReference>
<feature type="domain" description="Ion transport" evidence="9">
    <location>
        <begin position="965"/>
        <end position="1172"/>
    </location>
</feature>
<keyword evidence="11" id="KW-1185">Reference proteome</keyword>
<protein>
    <recommendedName>
        <fullName evidence="9">Ion transport domain-containing protein</fullName>
    </recommendedName>
</protein>
<proteinExistence type="predicted"/>
<name>A0AAD4H524_9FUNG</name>
<keyword evidence="6" id="KW-0175">Coiled coil</keyword>
<feature type="transmembrane region" description="Helical" evidence="8">
    <location>
        <begin position="2596"/>
        <end position="2622"/>
    </location>
</feature>
<accession>A0AAD4H524</accession>
<comment type="caution">
    <text evidence="10">The sequence shown here is derived from an EMBL/GenBank/DDBJ whole genome shotgun (WGS) entry which is preliminary data.</text>
</comment>
<feature type="transmembrane region" description="Helical" evidence="8">
    <location>
        <begin position="924"/>
        <end position="947"/>
    </location>
</feature>
<feature type="transmembrane region" description="Helical" evidence="8">
    <location>
        <begin position="967"/>
        <end position="984"/>
    </location>
</feature>
<feature type="region of interest" description="Disordered" evidence="7">
    <location>
        <begin position="105"/>
        <end position="129"/>
    </location>
</feature>
<dbReference type="InterPro" id="IPR024862">
    <property type="entry name" value="TRPV"/>
</dbReference>
<keyword evidence="2 8" id="KW-0812">Transmembrane</keyword>
<evidence type="ECO:0000256" key="2">
    <source>
        <dbReference type="ARBA" id="ARBA00022692"/>
    </source>
</evidence>
<dbReference type="SUPFAM" id="SSF50969">
    <property type="entry name" value="YVTN repeat-like/Quinoprotein amine dehydrogenase"/>
    <property type="match status" value="1"/>
</dbReference>
<evidence type="ECO:0000256" key="3">
    <source>
        <dbReference type="ARBA" id="ARBA00022737"/>
    </source>
</evidence>
<dbReference type="PANTHER" id="PTHR10582:SF2">
    <property type="entry name" value="INACTIVE"/>
    <property type="match status" value="1"/>
</dbReference>
<keyword evidence="4 8" id="KW-1133">Transmembrane helix</keyword>
<evidence type="ECO:0000313" key="10">
    <source>
        <dbReference type="EMBL" id="KAG0272601.1"/>
    </source>
</evidence>
<keyword evidence="5 8" id="KW-0472">Membrane</keyword>
<dbReference type="EMBL" id="JAAAIL010000895">
    <property type="protein sequence ID" value="KAG0272601.1"/>
    <property type="molecule type" value="Genomic_DNA"/>
</dbReference>
<evidence type="ECO:0000259" key="9">
    <source>
        <dbReference type="Pfam" id="PF00520"/>
    </source>
</evidence>
<keyword evidence="3" id="KW-0677">Repeat</keyword>
<feature type="transmembrane region" description="Helical" evidence="8">
    <location>
        <begin position="996"/>
        <end position="1020"/>
    </location>
</feature>
<feature type="region of interest" description="Disordered" evidence="7">
    <location>
        <begin position="2891"/>
        <end position="2928"/>
    </location>
</feature>
<evidence type="ECO:0000256" key="4">
    <source>
        <dbReference type="ARBA" id="ARBA00022989"/>
    </source>
</evidence>
<evidence type="ECO:0000313" key="11">
    <source>
        <dbReference type="Proteomes" id="UP001194580"/>
    </source>
</evidence>
<feature type="transmembrane region" description="Helical" evidence="8">
    <location>
        <begin position="2634"/>
        <end position="2654"/>
    </location>
</feature>
<feature type="coiled-coil region" evidence="6">
    <location>
        <begin position="1298"/>
        <end position="1332"/>
    </location>
</feature>
<reference evidence="10" key="1">
    <citation type="journal article" date="2020" name="Fungal Divers.">
        <title>Resolving the Mortierellaceae phylogeny through synthesis of multi-gene phylogenetics and phylogenomics.</title>
        <authorList>
            <person name="Vandepol N."/>
            <person name="Liber J."/>
            <person name="Desiro A."/>
            <person name="Na H."/>
            <person name="Kennedy M."/>
            <person name="Barry K."/>
            <person name="Grigoriev I.V."/>
            <person name="Miller A.N."/>
            <person name="O'Donnell K."/>
            <person name="Stajich J.E."/>
            <person name="Bonito G."/>
        </authorList>
    </citation>
    <scope>NUCLEOTIDE SEQUENCE</scope>
    <source>
        <strain evidence="10">NRRL 28262</strain>
    </source>
</reference>
<dbReference type="InterPro" id="IPR011044">
    <property type="entry name" value="Quino_amine_DH_bsu"/>
</dbReference>
<dbReference type="Pfam" id="PF00520">
    <property type="entry name" value="Ion_trans"/>
    <property type="match status" value="2"/>
</dbReference>
<dbReference type="GO" id="GO:0005886">
    <property type="term" value="C:plasma membrane"/>
    <property type="evidence" value="ECO:0007669"/>
    <property type="project" value="TreeGrafter"/>
</dbReference>